<dbReference type="KEGG" id="por:APT59_18160"/>
<dbReference type="Proteomes" id="UP000064137">
    <property type="component" value="Chromosome"/>
</dbReference>
<accession>A0A0U4PB76</accession>
<sequence length="76" mass="8045">MRYLLTSSVTLFLAAPIFTEDTALAQAGHAIRPGLAAAAHCLHESLLETSAANRGPVADGARLQLAGLERRDQIAY</sequence>
<evidence type="ECO:0000313" key="1">
    <source>
        <dbReference type="EMBL" id="ALZ86031.1"/>
    </source>
</evidence>
<reference evidence="1 2" key="1">
    <citation type="submission" date="2016-01" db="EMBL/GenBank/DDBJ databases">
        <title>Annotation of Pseudomonas oryzihabitans USDA-ARS-USMARC-56511.</title>
        <authorList>
            <person name="Harhay G.P."/>
            <person name="Harhay D.M."/>
            <person name="Smith T.P.L."/>
            <person name="Bono J.L."/>
            <person name="Heaton M.P."/>
            <person name="Clawson M.L."/>
            <person name="Chitko-Mckown C.G."/>
            <person name="Capik S.F."/>
            <person name="DeDonder K.D."/>
            <person name="Apley M.D."/>
            <person name="Lubbers B.V."/>
            <person name="White B.J."/>
            <person name="Larson R.L."/>
        </authorList>
    </citation>
    <scope>NUCLEOTIDE SEQUENCE [LARGE SCALE GENOMIC DNA]</scope>
    <source>
        <strain evidence="1 2">USDA-ARS-USMARC-56511</strain>
    </source>
</reference>
<name>A0A0U4PB76_9PSED</name>
<dbReference type="EMBL" id="CP013987">
    <property type="protein sequence ID" value="ALZ86031.1"/>
    <property type="molecule type" value="Genomic_DNA"/>
</dbReference>
<protein>
    <submittedName>
        <fullName evidence="1">Uncharacterized protein</fullName>
    </submittedName>
</protein>
<dbReference type="AlphaFoldDB" id="A0A0U4PB76"/>
<organism evidence="1 2">
    <name type="scientific">Pseudomonas oryzihabitans</name>
    <dbReference type="NCBI Taxonomy" id="47885"/>
    <lineage>
        <taxon>Bacteria</taxon>
        <taxon>Pseudomonadati</taxon>
        <taxon>Pseudomonadota</taxon>
        <taxon>Gammaproteobacteria</taxon>
        <taxon>Pseudomonadales</taxon>
        <taxon>Pseudomonadaceae</taxon>
        <taxon>Pseudomonas</taxon>
    </lineage>
</organism>
<dbReference type="RefSeq" id="WP_059316138.1">
    <property type="nucleotide sequence ID" value="NZ_CP013987.1"/>
</dbReference>
<dbReference type="OrthoDB" id="7024812at2"/>
<gene>
    <name evidence="1" type="ORF">APT59_18160</name>
</gene>
<proteinExistence type="predicted"/>
<evidence type="ECO:0000313" key="2">
    <source>
        <dbReference type="Proteomes" id="UP000064137"/>
    </source>
</evidence>